<feature type="region of interest" description="Disordered" evidence="1">
    <location>
        <begin position="112"/>
        <end position="164"/>
    </location>
</feature>
<dbReference type="Proteomes" id="UP000440578">
    <property type="component" value="Unassembled WGS sequence"/>
</dbReference>
<accession>A0A6A4VFW4</accession>
<dbReference type="OrthoDB" id="9374162at2759"/>
<organism evidence="2 3">
    <name type="scientific">Amphibalanus amphitrite</name>
    <name type="common">Striped barnacle</name>
    <name type="synonym">Balanus amphitrite</name>
    <dbReference type="NCBI Taxonomy" id="1232801"/>
    <lineage>
        <taxon>Eukaryota</taxon>
        <taxon>Metazoa</taxon>
        <taxon>Ecdysozoa</taxon>
        <taxon>Arthropoda</taxon>
        <taxon>Crustacea</taxon>
        <taxon>Multicrustacea</taxon>
        <taxon>Cirripedia</taxon>
        <taxon>Thoracica</taxon>
        <taxon>Thoracicalcarea</taxon>
        <taxon>Balanomorpha</taxon>
        <taxon>Balanoidea</taxon>
        <taxon>Balanidae</taxon>
        <taxon>Amphibalaninae</taxon>
        <taxon>Amphibalanus</taxon>
    </lineage>
</organism>
<comment type="caution">
    <text evidence="2">The sequence shown here is derived from an EMBL/GenBank/DDBJ whole genome shotgun (WGS) entry which is preliminary data.</text>
</comment>
<protein>
    <submittedName>
        <fullName evidence="2">Uncharacterized protein</fullName>
    </submittedName>
</protein>
<proteinExistence type="predicted"/>
<dbReference type="EMBL" id="VIIS01001842">
    <property type="protein sequence ID" value="KAF0292039.1"/>
    <property type="molecule type" value="Genomic_DNA"/>
</dbReference>
<evidence type="ECO:0000313" key="2">
    <source>
        <dbReference type="EMBL" id="KAF0292039.1"/>
    </source>
</evidence>
<reference evidence="2 3" key="1">
    <citation type="submission" date="2019-07" db="EMBL/GenBank/DDBJ databases">
        <title>Draft genome assembly of a fouling barnacle, Amphibalanus amphitrite (Darwin, 1854): The first reference genome for Thecostraca.</title>
        <authorList>
            <person name="Kim W."/>
        </authorList>
    </citation>
    <scope>NUCLEOTIDE SEQUENCE [LARGE SCALE GENOMIC DNA]</scope>
    <source>
        <strain evidence="2">SNU_AA5</strain>
        <tissue evidence="2">Soma without cirri and trophi</tissue>
    </source>
</reference>
<evidence type="ECO:0000256" key="1">
    <source>
        <dbReference type="SAM" id="MobiDB-lite"/>
    </source>
</evidence>
<keyword evidence="3" id="KW-1185">Reference proteome</keyword>
<dbReference type="PANTHER" id="PTHR46298:SF1">
    <property type="entry name" value="ANDROGLOBIN"/>
    <property type="match status" value="1"/>
</dbReference>
<dbReference type="InterPro" id="IPR053033">
    <property type="entry name" value="Androglobin-like"/>
</dbReference>
<dbReference type="PANTHER" id="PTHR46298">
    <property type="entry name" value="ANDROGLOBIN"/>
    <property type="match status" value="1"/>
</dbReference>
<feature type="region of interest" description="Disordered" evidence="1">
    <location>
        <begin position="63"/>
        <end position="83"/>
    </location>
</feature>
<dbReference type="AlphaFoldDB" id="A0A6A4VFW4"/>
<feature type="compositionally biased region" description="Low complexity" evidence="1">
    <location>
        <begin position="65"/>
        <end position="75"/>
    </location>
</feature>
<name>A0A6A4VFW4_AMPAM</name>
<evidence type="ECO:0000313" key="3">
    <source>
        <dbReference type="Proteomes" id="UP000440578"/>
    </source>
</evidence>
<gene>
    <name evidence="2" type="ORF">FJT64_001063</name>
</gene>
<sequence length="290" mass="32606">MHPDIIPQDEIELFYNHDHINTIKLEKAAWETADAGRAERARKMRLEYLDQRTCRLPDEWPALVPTTAAATPTPTGGDTQRAMAHSELATLPSSEEFEPLPESDLEATDLREAPLDPEPEPPEPPEPAESGAGPPEPPDRGSVRSPEPSSDRETEPELAPEPLFVTPQLPPAFVLNEVDTSLFVVDQPRRLTVCDDQFKDEQSKKHERRIENFAQRWTAVGDFMSAEHSGREDAKLEQMTSLHGSLKPSLRYRAFAEVMRDNYRIQLAEIVAASAQQQVETEKSAKKKKK</sequence>